<name>A0A1J8PWA1_9AGAM</name>
<accession>A0A1J8PWA1</accession>
<evidence type="ECO:0000313" key="2">
    <source>
        <dbReference type="Proteomes" id="UP000183567"/>
    </source>
</evidence>
<evidence type="ECO:0000313" key="1">
    <source>
        <dbReference type="EMBL" id="OJA13558.1"/>
    </source>
</evidence>
<dbReference type="Proteomes" id="UP000183567">
    <property type="component" value="Unassembled WGS sequence"/>
</dbReference>
<gene>
    <name evidence="1" type="ORF">AZE42_12792</name>
</gene>
<dbReference type="OrthoDB" id="2418900at2759"/>
<comment type="caution">
    <text evidence="1">The sequence shown here is derived from an EMBL/GenBank/DDBJ whole genome shotgun (WGS) entry which is preliminary data.</text>
</comment>
<reference evidence="1 2" key="1">
    <citation type="submission" date="2016-03" db="EMBL/GenBank/DDBJ databases">
        <title>Comparative genomics of the ectomycorrhizal sister species Rhizopogon vinicolor and Rhizopogon vesiculosus (Basidiomycota: Boletales) reveals a divergence of the mating type B locus.</title>
        <authorList>
            <person name="Mujic A.B."/>
            <person name="Kuo A."/>
            <person name="Tritt A."/>
            <person name="Lipzen A."/>
            <person name="Chen C."/>
            <person name="Johnson J."/>
            <person name="Sharma A."/>
            <person name="Barry K."/>
            <person name="Grigoriev I.V."/>
            <person name="Spatafora J.W."/>
        </authorList>
    </citation>
    <scope>NUCLEOTIDE SEQUENCE [LARGE SCALE GENOMIC DNA]</scope>
    <source>
        <strain evidence="1 2">AM-OR11-056</strain>
    </source>
</reference>
<organism evidence="1 2">
    <name type="scientific">Rhizopogon vesiculosus</name>
    <dbReference type="NCBI Taxonomy" id="180088"/>
    <lineage>
        <taxon>Eukaryota</taxon>
        <taxon>Fungi</taxon>
        <taxon>Dikarya</taxon>
        <taxon>Basidiomycota</taxon>
        <taxon>Agaricomycotina</taxon>
        <taxon>Agaricomycetes</taxon>
        <taxon>Agaricomycetidae</taxon>
        <taxon>Boletales</taxon>
        <taxon>Suillineae</taxon>
        <taxon>Rhizopogonaceae</taxon>
        <taxon>Rhizopogon</taxon>
    </lineage>
</organism>
<protein>
    <submittedName>
        <fullName evidence="1">Uncharacterized protein</fullName>
    </submittedName>
</protein>
<sequence>MGNHLWYLQYQIPQGASLLGVVLSLDKTKVTNISSN</sequence>
<proteinExistence type="predicted"/>
<dbReference type="EMBL" id="LVVM01004104">
    <property type="protein sequence ID" value="OJA13558.1"/>
    <property type="molecule type" value="Genomic_DNA"/>
</dbReference>
<dbReference type="AlphaFoldDB" id="A0A1J8PWA1"/>
<keyword evidence="2" id="KW-1185">Reference proteome</keyword>